<dbReference type="PRINTS" id="PR01036">
    <property type="entry name" value="TCRTETB"/>
</dbReference>
<dbReference type="eggNOG" id="COG2211">
    <property type="taxonomic scope" value="Bacteria"/>
</dbReference>
<dbReference type="PROSITE" id="PS50850">
    <property type="entry name" value="MFS"/>
    <property type="match status" value="1"/>
</dbReference>
<protein>
    <submittedName>
        <fullName evidence="9">Drug resistance transporter, EmrB/QacA subfamily</fullName>
    </submittedName>
</protein>
<feature type="transmembrane region" description="Helical" evidence="7">
    <location>
        <begin position="64"/>
        <end position="82"/>
    </location>
</feature>
<accession>F6EK12</accession>
<feature type="transmembrane region" description="Helical" evidence="7">
    <location>
        <begin position="346"/>
        <end position="365"/>
    </location>
</feature>
<evidence type="ECO:0000256" key="6">
    <source>
        <dbReference type="ARBA" id="ARBA00023136"/>
    </source>
</evidence>
<dbReference type="Gene3D" id="1.20.1720.10">
    <property type="entry name" value="Multidrug resistance protein D"/>
    <property type="match status" value="1"/>
</dbReference>
<dbReference type="InterPro" id="IPR011701">
    <property type="entry name" value="MFS"/>
</dbReference>
<name>F6EK12_HOYSD</name>
<evidence type="ECO:0000256" key="4">
    <source>
        <dbReference type="ARBA" id="ARBA00022692"/>
    </source>
</evidence>
<dbReference type="EMBL" id="CP002786">
    <property type="protein sequence ID" value="AEF41370.1"/>
    <property type="molecule type" value="Genomic_DNA"/>
</dbReference>
<dbReference type="SUPFAM" id="SSF103473">
    <property type="entry name" value="MFS general substrate transporter"/>
    <property type="match status" value="1"/>
</dbReference>
<feature type="transmembrane region" description="Helical" evidence="7">
    <location>
        <begin position="488"/>
        <end position="511"/>
    </location>
</feature>
<feature type="transmembrane region" description="Helical" evidence="7">
    <location>
        <begin position="239"/>
        <end position="260"/>
    </location>
</feature>
<evidence type="ECO:0000256" key="2">
    <source>
        <dbReference type="ARBA" id="ARBA00022448"/>
    </source>
</evidence>
<dbReference type="Pfam" id="PF07690">
    <property type="entry name" value="MFS_1"/>
    <property type="match status" value="1"/>
</dbReference>
<dbReference type="HOGENOM" id="CLU_000960_28_2_11"/>
<feature type="domain" description="Major facilitator superfamily (MFS) profile" evidence="8">
    <location>
        <begin position="28"/>
        <end position="518"/>
    </location>
</feature>
<evidence type="ECO:0000256" key="3">
    <source>
        <dbReference type="ARBA" id="ARBA00022475"/>
    </source>
</evidence>
<feature type="transmembrane region" description="Helical" evidence="7">
    <location>
        <begin position="94"/>
        <end position="111"/>
    </location>
</feature>
<evidence type="ECO:0000259" key="8">
    <source>
        <dbReference type="PROSITE" id="PS50850"/>
    </source>
</evidence>
<dbReference type="InterPro" id="IPR020846">
    <property type="entry name" value="MFS_dom"/>
</dbReference>
<dbReference type="eggNOG" id="COG0477">
    <property type="taxonomic scope" value="Bacteria"/>
</dbReference>
<gene>
    <name evidence="9" type="ordered locus">AS9A_2923</name>
</gene>
<feature type="transmembrane region" description="Helical" evidence="7">
    <location>
        <begin position="123"/>
        <end position="144"/>
    </location>
</feature>
<feature type="transmembrane region" description="Helical" evidence="7">
    <location>
        <begin position="371"/>
        <end position="397"/>
    </location>
</feature>
<dbReference type="CDD" id="cd17321">
    <property type="entry name" value="MFS_MMR_MDR_like"/>
    <property type="match status" value="1"/>
</dbReference>
<dbReference type="AlphaFoldDB" id="F6EK12"/>
<dbReference type="KEGG" id="asd:AS9A_2923"/>
<organism evidence="9 10">
    <name type="scientific">Hoyosella subflava (strain DSM 45089 / JCM 17490 / NBRC 109087 / DQS3-9A1)</name>
    <name type="common">Amycolicicoccus subflavus</name>
    <dbReference type="NCBI Taxonomy" id="443218"/>
    <lineage>
        <taxon>Bacteria</taxon>
        <taxon>Bacillati</taxon>
        <taxon>Actinomycetota</taxon>
        <taxon>Actinomycetes</taxon>
        <taxon>Mycobacteriales</taxon>
        <taxon>Hoyosellaceae</taxon>
        <taxon>Hoyosella</taxon>
    </lineage>
</organism>
<feature type="transmembrane region" description="Helical" evidence="7">
    <location>
        <begin position="182"/>
        <end position="203"/>
    </location>
</feature>
<dbReference type="InterPro" id="IPR036259">
    <property type="entry name" value="MFS_trans_sf"/>
</dbReference>
<feature type="transmembrane region" description="Helical" evidence="7">
    <location>
        <begin position="151"/>
        <end position="170"/>
    </location>
</feature>
<feature type="transmembrane region" description="Helical" evidence="7">
    <location>
        <begin position="215"/>
        <end position="233"/>
    </location>
</feature>
<reference evidence="9 10" key="1">
    <citation type="journal article" date="2011" name="J. Bacteriol.">
        <title>Complete genome sequence of Amycolicicoccus subflavus DQS3-9A1T, an actinomycete isolated from crude oil-polluted soil.</title>
        <authorList>
            <person name="Cai M."/>
            <person name="Chen W.M."/>
            <person name="Nie Y."/>
            <person name="Chi C.Q."/>
            <person name="Wang Y.N."/>
            <person name="Tang Y.Q."/>
            <person name="Li G.Y."/>
            <person name="Wu X.L."/>
        </authorList>
    </citation>
    <scope>NUCLEOTIDE SEQUENCE [LARGE SCALE GENOMIC DNA]</scope>
    <source>
        <strain evidence="10">DSM 45089 / DQS3-9A1</strain>
    </source>
</reference>
<evidence type="ECO:0000313" key="9">
    <source>
        <dbReference type="EMBL" id="AEF41370.1"/>
    </source>
</evidence>
<keyword evidence="2" id="KW-0813">Transport</keyword>
<dbReference type="NCBIfam" id="TIGR00711">
    <property type="entry name" value="efflux_EmrB"/>
    <property type="match status" value="1"/>
</dbReference>
<dbReference type="STRING" id="443218.AS9A_2923"/>
<feature type="transmembrane region" description="Helical" evidence="7">
    <location>
        <begin position="418"/>
        <end position="435"/>
    </location>
</feature>
<proteinExistence type="predicted"/>
<keyword evidence="6 7" id="KW-0472">Membrane</keyword>
<dbReference type="PANTHER" id="PTHR42718:SF48">
    <property type="entry name" value="CONSERVED TWO-DOMAIN MEMBRANE PROTEIN-RELATED"/>
    <property type="match status" value="1"/>
</dbReference>
<keyword evidence="10" id="KW-1185">Reference proteome</keyword>
<sequence>MLVVSHARAHHVFTRFPHPAAKTSAPMVLLACSLTAMMAGLDGTVLNVAAPQISHDVAADLSEVLWIVNGYSLAFAALLVTFGTLGDSIGHRRLFIGGVALFVFGSVLAATSDSVPMLIVARVLSGIGAAAQAPAGIAVVNAAFPVDRRPTAIGITVAAASAGLAVGPVIGGALIELFTWRAIFWVSVPVGIIAIGLGLMFVGETEKQQRESYDFTGTVLLTVALVGIIFGLIQQSQAGWQAAEVIASLVLGTVCAIAFLRHELRSSEPLLDLALFRNPAFRSPIVVGAILSFGLISVFLFISIYYQSVRGLSAIETGLLYLPTTVMIVVLAPFTGTLLKHVAPRTVVSAGLLIAAAGLAMYAGITPMTAIVWLAIAQLLIGIGVGLAFPPLSNLALDAVEKARAGLAISIMKTSREVVGTLGLAVMGILVVTFGDRSLHSAVADAGLPPSVAETLAGVKVVGDQDAVLESIPADDRNQVIQLITESAASGIGTALAIGSALIVICAIYAWRTIPGSVAEKEDA</sequence>
<evidence type="ECO:0000256" key="5">
    <source>
        <dbReference type="ARBA" id="ARBA00022989"/>
    </source>
</evidence>
<keyword evidence="3" id="KW-1003">Cell membrane</keyword>
<dbReference type="GO" id="GO:0005886">
    <property type="term" value="C:plasma membrane"/>
    <property type="evidence" value="ECO:0007669"/>
    <property type="project" value="UniProtKB-SubCell"/>
</dbReference>
<keyword evidence="5 7" id="KW-1133">Transmembrane helix</keyword>
<comment type="subcellular location">
    <subcellularLocation>
        <location evidence="1">Cell membrane</location>
        <topology evidence="1">Multi-pass membrane protein</topology>
    </subcellularLocation>
</comment>
<feature type="transmembrane region" description="Helical" evidence="7">
    <location>
        <begin position="281"/>
        <end position="306"/>
    </location>
</feature>
<evidence type="ECO:0000256" key="1">
    <source>
        <dbReference type="ARBA" id="ARBA00004651"/>
    </source>
</evidence>
<dbReference type="Gene3D" id="1.20.1250.20">
    <property type="entry name" value="MFS general substrate transporter like domains"/>
    <property type="match status" value="1"/>
</dbReference>
<keyword evidence="4 7" id="KW-0812">Transmembrane</keyword>
<dbReference type="Proteomes" id="UP000009235">
    <property type="component" value="Chromosome"/>
</dbReference>
<evidence type="ECO:0000256" key="7">
    <source>
        <dbReference type="SAM" id="Phobius"/>
    </source>
</evidence>
<dbReference type="InterPro" id="IPR004638">
    <property type="entry name" value="EmrB-like"/>
</dbReference>
<dbReference type="GO" id="GO:0022857">
    <property type="term" value="F:transmembrane transporter activity"/>
    <property type="evidence" value="ECO:0007669"/>
    <property type="project" value="InterPro"/>
</dbReference>
<feature type="transmembrane region" description="Helical" evidence="7">
    <location>
        <begin position="318"/>
        <end position="339"/>
    </location>
</feature>
<dbReference type="PANTHER" id="PTHR42718">
    <property type="entry name" value="MAJOR FACILITATOR SUPERFAMILY MULTIDRUG TRANSPORTER MFSC"/>
    <property type="match status" value="1"/>
</dbReference>
<evidence type="ECO:0000313" key="10">
    <source>
        <dbReference type="Proteomes" id="UP000009235"/>
    </source>
</evidence>